<reference evidence="2" key="1">
    <citation type="submission" date="2015-04" db="EMBL/GenBank/DDBJ databases">
        <authorList>
            <person name="Mushtaq Mamoona"/>
        </authorList>
    </citation>
    <scope>NUCLEOTIDE SEQUENCE [LARGE SCALE GENOMIC DNA]</scope>
    <source>
        <strain evidence="2">AN4859/03</strain>
    </source>
</reference>
<dbReference type="GO" id="GO:0016301">
    <property type="term" value="F:kinase activity"/>
    <property type="evidence" value="ECO:0007669"/>
    <property type="project" value="UniProtKB-KW"/>
</dbReference>
<proteinExistence type="predicted"/>
<gene>
    <name evidence="1" type="ORF">BRSU_0363</name>
</gene>
<evidence type="ECO:0000313" key="2">
    <source>
        <dbReference type="Proteomes" id="UP000043763"/>
    </source>
</evidence>
<sequence>MLVGNDAYQKFIDYIENIINFNFLSHIPGSNDTIEMQRESIINIVKRSNTNESFLDYISYTYTIFENDIIKQILSISWIKGNGEEDKIINDDKFELNDEELVNYISILLVLRDVMHTSYIASLPIYYEYKYEQKEFIDKAREMIDHSISNISTLEHINPMFIAIAAKSVIPYSITNDELSSSSKLIAILFNLSRIMASYPYTDKIIEDTQPIFSSALYNLVNNASFLGLDYKMIRVIYDKAKIGEIKWKN</sequence>
<dbReference type="Proteomes" id="UP000043763">
    <property type="component" value="Unassembled WGS sequence"/>
</dbReference>
<keyword evidence="1" id="KW-0418">Kinase</keyword>
<accession>A0A0G4K452</accession>
<evidence type="ECO:0000313" key="1">
    <source>
        <dbReference type="EMBL" id="CRF31777.1"/>
    </source>
</evidence>
<dbReference type="RefSeq" id="WP_048593506.1">
    <property type="nucleotide sequence ID" value="NZ_CVLB01000001.1"/>
</dbReference>
<dbReference type="EMBL" id="CVLB01000001">
    <property type="protein sequence ID" value="CRF31777.1"/>
    <property type="molecule type" value="Genomic_DNA"/>
</dbReference>
<protein>
    <submittedName>
        <fullName evidence="1">Pyridoxine kinase</fullName>
    </submittedName>
</protein>
<organism evidence="1 2">
    <name type="scientific">Brachyspira suanatina</name>
    <dbReference type="NCBI Taxonomy" id="381802"/>
    <lineage>
        <taxon>Bacteria</taxon>
        <taxon>Pseudomonadati</taxon>
        <taxon>Spirochaetota</taxon>
        <taxon>Spirochaetia</taxon>
        <taxon>Brachyspirales</taxon>
        <taxon>Brachyspiraceae</taxon>
        <taxon>Brachyspira</taxon>
    </lineage>
</organism>
<keyword evidence="1" id="KW-0808">Transferase</keyword>
<name>A0A0G4K452_9SPIR</name>
<dbReference type="AlphaFoldDB" id="A0A0G4K452"/>
<keyword evidence="2" id="KW-1185">Reference proteome</keyword>
<dbReference type="OrthoDB" id="306479at2"/>